<dbReference type="Gene3D" id="2.170.130.10">
    <property type="entry name" value="TonB-dependent receptor, plug domain"/>
    <property type="match status" value="1"/>
</dbReference>
<dbReference type="PANTHER" id="PTHR47234">
    <property type="match status" value="1"/>
</dbReference>
<evidence type="ECO:0008006" key="7">
    <source>
        <dbReference type="Google" id="ProtNLM"/>
    </source>
</evidence>
<dbReference type="EMBL" id="CP042239">
    <property type="protein sequence ID" value="QDX26477.1"/>
    <property type="molecule type" value="Genomic_DNA"/>
</dbReference>
<dbReference type="SUPFAM" id="SSF56935">
    <property type="entry name" value="Porins"/>
    <property type="match status" value="1"/>
</dbReference>
<keyword evidence="6" id="KW-1185">Reference proteome</keyword>
<comment type="subcellular location">
    <subcellularLocation>
        <location evidence="1">Cell outer membrane</location>
    </subcellularLocation>
</comment>
<feature type="chain" id="PRO_5021984052" description="TonB-dependent receptor" evidence="4">
    <location>
        <begin position="25"/>
        <end position="755"/>
    </location>
</feature>
<evidence type="ECO:0000256" key="3">
    <source>
        <dbReference type="ARBA" id="ARBA00023237"/>
    </source>
</evidence>
<evidence type="ECO:0000256" key="2">
    <source>
        <dbReference type="ARBA" id="ARBA00023136"/>
    </source>
</evidence>
<dbReference type="Proteomes" id="UP000318055">
    <property type="component" value="Chromosome"/>
</dbReference>
<keyword evidence="3" id="KW-0998">Cell outer membrane</keyword>
<dbReference type="RefSeq" id="WP_145847135.1">
    <property type="nucleotide sequence ID" value="NZ_CP042239.1"/>
</dbReference>
<evidence type="ECO:0000313" key="6">
    <source>
        <dbReference type="Proteomes" id="UP000318055"/>
    </source>
</evidence>
<organism evidence="5 6">
    <name type="scientific">Sphingomonas suaedae</name>
    <dbReference type="NCBI Taxonomy" id="2599297"/>
    <lineage>
        <taxon>Bacteria</taxon>
        <taxon>Pseudomonadati</taxon>
        <taxon>Pseudomonadota</taxon>
        <taxon>Alphaproteobacteria</taxon>
        <taxon>Sphingomonadales</taxon>
        <taxon>Sphingomonadaceae</taxon>
        <taxon>Sphingomonas</taxon>
    </lineage>
</organism>
<gene>
    <name evidence="5" type="ORF">FPZ54_10875</name>
</gene>
<dbReference type="PANTHER" id="PTHR47234:SF1">
    <property type="entry name" value="TONB-DEPENDENT RECEPTOR"/>
    <property type="match status" value="1"/>
</dbReference>
<dbReference type="InterPro" id="IPR037066">
    <property type="entry name" value="Plug_dom_sf"/>
</dbReference>
<keyword evidence="4" id="KW-0732">Signal</keyword>
<dbReference type="InterPro" id="IPR036942">
    <property type="entry name" value="Beta-barrel_TonB_sf"/>
</dbReference>
<proteinExistence type="predicted"/>
<dbReference type="GO" id="GO:0009279">
    <property type="term" value="C:cell outer membrane"/>
    <property type="evidence" value="ECO:0007669"/>
    <property type="project" value="UniProtKB-SubCell"/>
</dbReference>
<sequence>MIPYRFALLLSVALPLAPWLEARAQDGPAGVEPVAEAQTPVPSDRFSLDTDIVIIGRPYGQAEVESESEFDEASIASKGSDSIADLLDRLAPFIDDPDGAPVILVNGREVGFDRSILSYPPEALDRLAVLKPEAAARYGQRAGKRVVNLILKKKFASLDAEAGASRATAGGQFGVSLSARRVAIDGPTRWHARASIERVDALLERDRPTRPRQGANGLTTLLPSRRGIAFNAGVTRPIGDFSASLNMNASTNERRGVRAPVANDGDPGDPVAGLRADSDSQSFGVVVNISGRIGKWQTGLSANYTRNGSQSLLERDDGVRRTDRDRSRRESLTARLNTSTTVIDLPAGPLTTNLAVDVSHSHFVNRQANGGAGTPFVTDERTRAQGNGQASFNIPLSRRAEGTAGPLGDLSAELTVGAQTLGGRGPQRRFGGGVNWSPVAMLQLRAAFDQAETAPSIDELDGPPVTTVRRIFDFATQETVDVISTAGGNPELARGSQQSLSLTARLAPFDDQFLAFNIGYRAQTARGGITSLPELTPAIEAAFPERITRDAQGRLIAIDTRPINIERTSDAEFTSGIALRLPRPGQRRGAVPDEPGAEPWQYSLALTHRWRVRSELLVRSGLPVIDQLGGDGGQSAHFISLQATVGKRGVGANLSGNWSSATRVRGDVGTDGGGGFRVVPPAIFNLSLFVEPEHFRRGGARSSWMDKLKLSLDIQNVLRGYRKLLFDDGSVPAGYSRYETDPLGRTIKLTARKRF</sequence>
<evidence type="ECO:0000256" key="1">
    <source>
        <dbReference type="ARBA" id="ARBA00004442"/>
    </source>
</evidence>
<name>A0A518RG93_9SPHN</name>
<dbReference type="OrthoDB" id="7224136at2"/>
<reference evidence="5 6" key="1">
    <citation type="submission" date="2019-07" db="EMBL/GenBank/DDBJ databases">
        <title>Sphingomonas alkalisoli sp. nov., isolated from rhizosphere soil of Suaedae salsa.</title>
        <authorList>
            <person name="Zhang H."/>
            <person name="Xu L."/>
            <person name="Zhang J.-X."/>
            <person name="Sun J.-Q."/>
        </authorList>
    </citation>
    <scope>NUCLEOTIDE SEQUENCE [LARGE SCALE GENOMIC DNA]</scope>
    <source>
        <strain evidence="5 6">XS-10</strain>
    </source>
</reference>
<accession>A0A518RG93</accession>
<evidence type="ECO:0000256" key="4">
    <source>
        <dbReference type="SAM" id="SignalP"/>
    </source>
</evidence>
<dbReference type="Gene3D" id="2.40.170.20">
    <property type="entry name" value="TonB-dependent receptor, beta-barrel domain"/>
    <property type="match status" value="1"/>
</dbReference>
<dbReference type="KEGG" id="ssua:FPZ54_10875"/>
<feature type="signal peptide" evidence="4">
    <location>
        <begin position="1"/>
        <end position="24"/>
    </location>
</feature>
<keyword evidence="2" id="KW-0472">Membrane</keyword>
<protein>
    <recommendedName>
        <fullName evidence="7">TonB-dependent receptor</fullName>
    </recommendedName>
</protein>
<evidence type="ECO:0000313" key="5">
    <source>
        <dbReference type="EMBL" id="QDX26477.1"/>
    </source>
</evidence>
<dbReference type="AlphaFoldDB" id="A0A518RG93"/>